<keyword evidence="1" id="KW-0732">Signal</keyword>
<evidence type="ECO:0000256" key="1">
    <source>
        <dbReference type="SAM" id="SignalP"/>
    </source>
</evidence>
<sequence>MKKVFLAVFLIAASVTLVGVTSQQVYAKSGGNSNSIPASQVPKPVKRNFKMMYPTATQVEWEYVPVYYGLPVYSATFYIGSQQWEANYYADGTFLNVYPKA</sequence>
<reference evidence="2" key="1">
    <citation type="submission" date="2020-11" db="EMBL/GenBank/DDBJ databases">
        <title>Bacterial whole genome sequence for Panacibacter sp. DH6.</title>
        <authorList>
            <person name="Le V."/>
            <person name="Ko S."/>
            <person name="Ahn C.-Y."/>
            <person name="Oh H.-M."/>
        </authorList>
    </citation>
    <scope>NUCLEOTIDE SEQUENCE</scope>
    <source>
        <strain evidence="2">DH6</strain>
    </source>
</reference>
<dbReference type="Gene3D" id="3.10.450.360">
    <property type="match status" value="1"/>
</dbReference>
<comment type="caution">
    <text evidence="2">The sequence shown here is derived from an EMBL/GenBank/DDBJ whole genome shotgun (WGS) entry which is preliminary data.</text>
</comment>
<dbReference type="AlphaFoldDB" id="A0A931E178"/>
<gene>
    <name evidence="2" type="ORF">I5907_03080</name>
</gene>
<proteinExistence type="predicted"/>
<dbReference type="EMBL" id="JADWYR010000001">
    <property type="protein sequence ID" value="MBG9375198.1"/>
    <property type="molecule type" value="Genomic_DNA"/>
</dbReference>
<evidence type="ECO:0000313" key="2">
    <source>
        <dbReference type="EMBL" id="MBG9375198.1"/>
    </source>
</evidence>
<keyword evidence="3" id="KW-1185">Reference proteome</keyword>
<accession>A0A931E178</accession>
<evidence type="ECO:0000313" key="3">
    <source>
        <dbReference type="Proteomes" id="UP000628448"/>
    </source>
</evidence>
<protein>
    <submittedName>
        <fullName evidence="2">Uncharacterized protein</fullName>
    </submittedName>
</protein>
<feature type="chain" id="PRO_5036818953" evidence="1">
    <location>
        <begin position="28"/>
        <end position="101"/>
    </location>
</feature>
<name>A0A931E178_9BACT</name>
<dbReference type="RefSeq" id="WP_196989261.1">
    <property type="nucleotide sequence ID" value="NZ_JADWYR010000001.1"/>
</dbReference>
<feature type="signal peptide" evidence="1">
    <location>
        <begin position="1"/>
        <end position="27"/>
    </location>
</feature>
<dbReference type="SUPFAM" id="SSF160574">
    <property type="entry name" value="BT0923-like"/>
    <property type="match status" value="1"/>
</dbReference>
<dbReference type="Proteomes" id="UP000628448">
    <property type="component" value="Unassembled WGS sequence"/>
</dbReference>
<organism evidence="2 3">
    <name type="scientific">Panacibacter microcysteis</name>
    <dbReference type="NCBI Taxonomy" id="2793269"/>
    <lineage>
        <taxon>Bacteria</taxon>
        <taxon>Pseudomonadati</taxon>
        <taxon>Bacteroidota</taxon>
        <taxon>Chitinophagia</taxon>
        <taxon>Chitinophagales</taxon>
        <taxon>Chitinophagaceae</taxon>
        <taxon>Panacibacter</taxon>
    </lineage>
</organism>